<dbReference type="EMBL" id="CM042020">
    <property type="protein sequence ID" value="KAI3821435.1"/>
    <property type="molecule type" value="Genomic_DNA"/>
</dbReference>
<organism evidence="1 2">
    <name type="scientific">Smallanthus sonchifolius</name>
    <dbReference type="NCBI Taxonomy" id="185202"/>
    <lineage>
        <taxon>Eukaryota</taxon>
        <taxon>Viridiplantae</taxon>
        <taxon>Streptophyta</taxon>
        <taxon>Embryophyta</taxon>
        <taxon>Tracheophyta</taxon>
        <taxon>Spermatophyta</taxon>
        <taxon>Magnoliopsida</taxon>
        <taxon>eudicotyledons</taxon>
        <taxon>Gunneridae</taxon>
        <taxon>Pentapetalae</taxon>
        <taxon>asterids</taxon>
        <taxon>campanulids</taxon>
        <taxon>Asterales</taxon>
        <taxon>Asteraceae</taxon>
        <taxon>Asteroideae</taxon>
        <taxon>Heliantheae alliance</taxon>
        <taxon>Millerieae</taxon>
        <taxon>Smallanthus</taxon>
    </lineage>
</organism>
<sequence length="90" mass="9723">MCTLLLAISVAACVRDSWPVLVLTPSSLRLQWASVVLSSYNGSNKGGFTIIPSNTKGNIRLDGLFNIVSYDVVPKLQGILMSSHFKVNKA</sequence>
<evidence type="ECO:0000313" key="1">
    <source>
        <dbReference type="EMBL" id="KAI3821435.1"/>
    </source>
</evidence>
<accession>A0ACB9JP71</accession>
<proteinExistence type="predicted"/>
<protein>
    <submittedName>
        <fullName evidence="1">Uncharacterized protein</fullName>
    </submittedName>
</protein>
<evidence type="ECO:0000313" key="2">
    <source>
        <dbReference type="Proteomes" id="UP001056120"/>
    </source>
</evidence>
<dbReference type="Proteomes" id="UP001056120">
    <property type="component" value="Linkage Group LG03"/>
</dbReference>
<gene>
    <name evidence="1" type="ORF">L1987_09003</name>
</gene>
<comment type="caution">
    <text evidence="1">The sequence shown here is derived from an EMBL/GenBank/DDBJ whole genome shotgun (WGS) entry which is preliminary data.</text>
</comment>
<name>A0ACB9JP71_9ASTR</name>
<reference evidence="2" key="1">
    <citation type="journal article" date="2022" name="Mol. Ecol. Resour.">
        <title>The genomes of chicory, endive, great burdock and yacon provide insights into Asteraceae palaeo-polyploidization history and plant inulin production.</title>
        <authorList>
            <person name="Fan W."/>
            <person name="Wang S."/>
            <person name="Wang H."/>
            <person name="Wang A."/>
            <person name="Jiang F."/>
            <person name="Liu H."/>
            <person name="Zhao H."/>
            <person name="Xu D."/>
            <person name="Zhang Y."/>
        </authorList>
    </citation>
    <scope>NUCLEOTIDE SEQUENCE [LARGE SCALE GENOMIC DNA]</scope>
    <source>
        <strain evidence="2">cv. Yunnan</strain>
    </source>
</reference>
<keyword evidence="2" id="KW-1185">Reference proteome</keyword>
<reference evidence="1 2" key="2">
    <citation type="journal article" date="2022" name="Mol. Ecol. Resour.">
        <title>The genomes of chicory, endive, great burdock and yacon provide insights into Asteraceae paleo-polyploidization history and plant inulin production.</title>
        <authorList>
            <person name="Fan W."/>
            <person name="Wang S."/>
            <person name="Wang H."/>
            <person name="Wang A."/>
            <person name="Jiang F."/>
            <person name="Liu H."/>
            <person name="Zhao H."/>
            <person name="Xu D."/>
            <person name="Zhang Y."/>
        </authorList>
    </citation>
    <scope>NUCLEOTIDE SEQUENCE [LARGE SCALE GENOMIC DNA]</scope>
    <source>
        <strain evidence="2">cv. Yunnan</strain>
        <tissue evidence="1">Leaves</tissue>
    </source>
</reference>